<dbReference type="GO" id="GO:0005507">
    <property type="term" value="F:copper ion binding"/>
    <property type="evidence" value="ECO:0007669"/>
    <property type="project" value="InterPro"/>
</dbReference>
<keyword evidence="2" id="KW-0732">Signal</keyword>
<evidence type="ECO:0000313" key="5">
    <source>
        <dbReference type="Proteomes" id="UP000663861"/>
    </source>
</evidence>
<accession>A0A8H2X2T9</accession>
<gene>
    <name evidence="4" type="ORF">RDB_LOCUS2963</name>
</gene>
<protein>
    <recommendedName>
        <fullName evidence="3">Plastocyanin-like domain-containing protein</fullName>
    </recommendedName>
</protein>
<dbReference type="Gene3D" id="2.60.40.420">
    <property type="entry name" value="Cupredoxins - blue copper proteins"/>
    <property type="match status" value="1"/>
</dbReference>
<dbReference type="AlphaFoldDB" id="A0A8H2X2T9"/>
<dbReference type="EMBL" id="CAJMWY010000047">
    <property type="protein sequence ID" value="CAE6412132.1"/>
    <property type="molecule type" value="Genomic_DNA"/>
</dbReference>
<dbReference type="SUPFAM" id="SSF49503">
    <property type="entry name" value="Cupredoxins"/>
    <property type="match status" value="1"/>
</dbReference>
<name>A0A8H2X2T9_9AGAM</name>
<reference evidence="4" key="1">
    <citation type="submission" date="2021-01" db="EMBL/GenBank/DDBJ databases">
        <authorList>
            <person name="Kaushik A."/>
        </authorList>
    </citation>
    <scope>NUCLEOTIDE SEQUENCE</scope>
    <source>
        <strain evidence="4">AG4-RS23</strain>
    </source>
</reference>
<feature type="domain" description="Plastocyanin-like" evidence="3">
    <location>
        <begin position="28"/>
        <end position="72"/>
    </location>
</feature>
<comment type="similarity">
    <text evidence="1">Belongs to the multicopper oxidase family.</text>
</comment>
<evidence type="ECO:0000259" key="3">
    <source>
        <dbReference type="Pfam" id="PF07732"/>
    </source>
</evidence>
<evidence type="ECO:0000256" key="1">
    <source>
        <dbReference type="ARBA" id="ARBA00010609"/>
    </source>
</evidence>
<dbReference type="Pfam" id="PF07732">
    <property type="entry name" value="Cu-oxidase_3"/>
    <property type="match status" value="1"/>
</dbReference>
<dbReference type="InterPro" id="IPR011707">
    <property type="entry name" value="Cu-oxidase-like_N"/>
</dbReference>
<comment type="caution">
    <text evidence="4">The sequence shown here is derived from an EMBL/GenBank/DDBJ whole genome shotgun (WGS) entry which is preliminary data.</text>
</comment>
<feature type="chain" id="PRO_5034319423" description="Plastocyanin-like domain-containing protein" evidence="2">
    <location>
        <begin position="20"/>
        <end position="73"/>
    </location>
</feature>
<feature type="signal peptide" evidence="2">
    <location>
        <begin position="1"/>
        <end position="19"/>
    </location>
</feature>
<feature type="non-terminal residue" evidence="4">
    <location>
        <position position="73"/>
    </location>
</feature>
<dbReference type="InterPro" id="IPR008972">
    <property type="entry name" value="Cupredoxin"/>
</dbReference>
<evidence type="ECO:0000313" key="4">
    <source>
        <dbReference type="EMBL" id="CAE6412132.1"/>
    </source>
</evidence>
<evidence type="ECO:0000256" key="2">
    <source>
        <dbReference type="SAM" id="SignalP"/>
    </source>
</evidence>
<organism evidence="4 5">
    <name type="scientific">Rhizoctonia solani</name>
    <dbReference type="NCBI Taxonomy" id="456999"/>
    <lineage>
        <taxon>Eukaryota</taxon>
        <taxon>Fungi</taxon>
        <taxon>Dikarya</taxon>
        <taxon>Basidiomycota</taxon>
        <taxon>Agaricomycotina</taxon>
        <taxon>Agaricomycetes</taxon>
        <taxon>Cantharellales</taxon>
        <taxon>Ceratobasidiaceae</taxon>
        <taxon>Rhizoctonia</taxon>
    </lineage>
</organism>
<sequence>MARTTFFTSVSLFVSAVLARTVEYNLKISNGKIAPDGVERVATLVNEGYPGPLIFANKGDTLKVKVQNKLTDP</sequence>
<proteinExistence type="inferred from homology"/>
<dbReference type="Proteomes" id="UP000663861">
    <property type="component" value="Unassembled WGS sequence"/>
</dbReference>